<feature type="region of interest" description="Disordered" evidence="1">
    <location>
        <begin position="165"/>
        <end position="190"/>
    </location>
</feature>
<evidence type="ECO:0000256" key="1">
    <source>
        <dbReference type="SAM" id="MobiDB-lite"/>
    </source>
</evidence>
<comment type="caution">
    <text evidence="2">The sequence shown here is derived from an EMBL/GenBank/DDBJ whole genome shotgun (WGS) entry which is preliminary data.</text>
</comment>
<proteinExistence type="predicted"/>
<feature type="compositionally biased region" description="Basic and acidic residues" evidence="1">
    <location>
        <begin position="97"/>
        <end position="121"/>
    </location>
</feature>
<name>A0A1J5PVP6_9ZZZZ</name>
<accession>A0A1J5PVP6</accession>
<organism evidence="2">
    <name type="scientific">mine drainage metagenome</name>
    <dbReference type="NCBI Taxonomy" id="410659"/>
    <lineage>
        <taxon>unclassified sequences</taxon>
        <taxon>metagenomes</taxon>
        <taxon>ecological metagenomes</taxon>
    </lineage>
</organism>
<feature type="compositionally biased region" description="Basic and acidic residues" evidence="1">
    <location>
        <begin position="213"/>
        <end position="227"/>
    </location>
</feature>
<feature type="compositionally biased region" description="Basic and acidic residues" evidence="1">
    <location>
        <begin position="165"/>
        <end position="176"/>
    </location>
</feature>
<reference evidence="2" key="1">
    <citation type="submission" date="2016-10" db="EMBL/GenBank/DDBJ databases">
        <title>Sequence of Gallionella enrichment culture.</title>
        <authorList>
            <person name="Poehlein A."/>
            <person name="Muehling M."/>
            <person name="Daniel R."/>
        </authorList>
    </citation>
    <scope>NUCLEOTIDE SEQUENCE</scope>
</reference>
<gene>
    <name evidence="2" type="ORF">GALL_490530</name>
</gene>
<feature type="compositionally biased region" description="Basic and acidic residues" evidence="1">
    <location>
        <begin position="1"/>
        <end position="32"/>
    </location>
</feature>
<dbReference type="AlphaFoldDB" id="A0A1J5PVP6"/>
<feature type="region of interest" description="Disordered" evidence="1">
    <location>
        <begin position="210"/>
        <end position="229"/>
    </location>
</feature>
<protein>
    <submittedName>
        <fullName evidence="2">Uncharacterized protein</fullName>
    </submittedName>
</protein>
<feature type="region of interest" description="Disordered" evidence="1">
    <location>
        <begin position="91"/>
        <end position="134"/>
    </location>
</feature>
<dbReference type="EMBL" id="MLJW01004779">
    <property type="protein sequence ID" value="OIQ69347.1"/>
    <property type="molecule type" value="Genomic_DNA"/>
</dbReference>
<evidence type="ECO:0000313" key="2">
    <source>
        <dbReference type="EMBL" id="OIQ69347.1"/>
    </source>
</evidence>
<sequence length="248" mass="27552">MALFHEEGRNPADEGVVKCQQTDRDNNRDNRAAEQGGAKQVPKGIARCDPARPGRPGAFIEHRRLCLSLAHDYLCLGNTALAGEPAWRLRQGPAQEPDDKRPNGDNHEHPSPTEPRNDHPADQCGQEQAGVDDQVEQRCEAAAMPGRNEFAERAVTNHDFCAKPDAHYEPRRDQPCHRGRHSAGQRGNAEDHQVELIGKLATEPVAQDACEPGADHHAQEGRRDEHGIQLQRRFTRLNERTEHAAGEV</sequence>
<feature type="region of interest" description="Disordered" evidence="1">
    <location>
        <begin position="1"/>
        <end position="51"/>
    </location>
</feature>